<evidence type="ECO:0000256" key="2">
    <source>
        <dbReference type="SAM" id="Phobius"/>
    </source>
</evidence>
<name>A0A3D3REL9_9PLAN</name>
<comment type="caution">
    <text evidence="3">The sequence shown here is derived from an EMBL/GenBank/DDBJ whole genome shotgun (WGS) entry which is preliminary data.</text>
</comment>
<dbReference type="Gene3D" id="1.10.287.470">
    <property type="entry name" value="Helix hairpin bin"/>
    <property type="match status" value="1"/>
</dbReference>
<keyword evidence="2" id="KW-0812">Transmembrane</keyword>
<evidence type="ECO:0000313" key="4">
    <source>
        <dbReference type="Proteomes" id="UP000263642"/>
    </source>
</evidence>
<dbReference type="Gene3D" id="2.40.50.100">
    <property type="match status" value="1"/>
</dbReference>
<dbReference type="AlphaFoldDB" id="A0A3D3REL9"/>
<accession>A0A3D3REL9</accession>
<sequence>MLSVLMKEETMPAKPQLDLPASQTEHQRWSMLVPVAYSESSMPALRLARSSKTVRKIARVLFVTLLLTIVLMVFAPWQQSVTGTGNVLAYAPDQRQQVIQAPIKGRIASWGDQIFENARVDKGQVIAKISDLDESYAARLDLQLMNSQQSVTAAGQQLDASQRALDAAKTIVESYQAQVQAYETVKRETIAAQDAYIEMAVKKVKAENQKLVEYEAALPQLQAEYNRMKTLQAENNISLQKLQEVNRKLKEASSKAKGAEFYYGAAQDELSGKQSERKAKIEKAQADIDKTRALLRKANGDVSKAESDVAKAQQGLNKAEKELLDMRVKVARQETQVIKAPFDGYIVQITPNLGTGILKEGDPICTIVPYTTERSVQVWLDGNDAPLVEPGRPVRLQFEGWPAVQFAGWPSVAVGTFGGTVVSVDATDNGNGKFRILVRPDPSDEPWPQERFLRQGVRANAWVLLNRVPLWYEVWRKLNGFPPVVSIDEPGQKNNKSKPPKLPK</sequence>
<organism evidence="3 4">
    <name type="scientific">Gimesia maris</name>
    <dbReference type="NCBI Taxonomy" id="122"/>
    <lineage>
        <taxon>Bacteria</taxon>
        <taxon>Pseudomonadati</taxon>
        <taxon>Planctomycetota</taxon>
        <taxon>Planctomycetia</taxon>
        <taxon>Planctomycetales</taxon>
        <taxon>Planctomycetaceae</taxon>
        <taxon>Gimesia</taxon>
    </lineage>
</organism>
<dbReference type="PANTHER" id="PTHR30386:SF18">
    <property type="entry name" value="INNER MEMBRANE PROTEIN YIAV-RELATED"/>
    <property type="match status" value="1"/>
</dbReference>
<evidence type="ECO:0000313" key="3">
    <source>
        <dbReference type="EMBL" id="HCO27283.1"/>
    </source>
</evidence>
<dbReference type="InterPro" id="IPR050739">
    <property type="entry name" value="MFP"/>
</dbReference>
<dbReference type="EMBL" id="DQAY01000194">
    <property type="protein sequence ID" value="HCO27283.1"/>
    <property type="molecule type" value="Genomic_DNA"/>
</dbReference>
<gene>
    <name evidence="3" type="ORF">DIT97_31360</name>
</gene>
<keyword evidence="1" id="KW-0175">Coiled coil</keyword>
<feature type="coiled-coil region" evidence="1">
    <location>
        <begin position="158"/>
        <end position="336"/>
    </location>
</feature>
<protein>
    <submittedName>
        <fullName evidence="3">Toxin secretion protein</fullName>
    </submittedName>
</protein>
<dbReference type="PANTHER" id="PTHR30386">
    <property type="entry name" value="MEMBRANE FUSION SUBUNIT OF EMRAB-TOLC MULTIDRUG EFFLUX PUMP"/>
    <property type="match status" value="1"/>
</dbReference>
<proteinExistence type="predicted"/>
<dbReference type="Proteomes" id="UP000263642">
    <property type="component" value="Unassembled WGS sequence"/>
</dbReference>
<evidence type="ECO:0000256" key="1">
    <source>
        <dbReference type="SAM" id="Coils"/>
    </source>
</evidence>
<keyword evidence="2" id="KW-0472">Membrane</keyword>
<keyword evidence="2" id="KW-1133">Transmembrane helix</keyword>
<reference evidence="3 4" key="1">
    <citation type="journal article" date="2018" name="Nat. Biotechnol.">
        <title>A standardized bacterial taxonomy based on genome phylogeny substantially revises the tree of life.</title>
        <authorList>
            <person name="Parks D.H."/>
            <person name="Chuvochina M."/>
            <person name="Waite D.W."/>
            <person name="Rinke C."/>
            <person name="Skarshewski A."/>
            <person name="Chaumeil P.A."/>
            <person name="Hugenholtz P."/>
        </authorList>
    </citation>
    <scope>NUCLEOTIDE SEQUENCE [LARGE SCALE GENOMIC DNA]</scope>
    <source>
        <strain evidence="3">UBA9375</strain>
    </source>
</reference>
<feature type="transmembrane region" description="Helical" evidence="2">
    <location>
        <begin position="57"/>
        <end position="77"/>
    </location>
</feature>